<feature type="signal peptide" evidence="1">
    <location>
        <begin position="1"/>
        <end position="30"/>
    </location>
</feature>
<dbReference type="InterPro" id="IPR036312">
    <property type="entry name" value="Bifun_inhib/LTP/seed_sf"/>
</dbReference>
<comment type="caution">
    <text evidence="2">The sequence shown here is derived from an EMBL/GenBank/DDBJ whole genome shotgun (WGS) entry which is preliminary data.</text>
</comment>
<sequence>MSPQRRSRSAAPCLLAALLLVSSAALCCRAEDLLASGARRGLRQAAQRVAAAAAGSPAIPTACINTGLDLQSSCTAELEIGSKALGLDPTADVSQIKVDIATLRNYLSKAPPPSAGCCSAAKAFNDAYCSCSPAVLDLVKSFTNNNIDQYREVARYLATRCKEVGTPFTAYIDNTCPKNKP</sequence>
<evidence type="ECO:0000313" key="2">
    <source>
        <dbReference type="EMBL" id="KXZ54101.1"/>
    </source>
</evidence>
<evidence type="ECO:0000256" key="1">
    <source>
        <dbReference type="SAM" id="SignalP"/>
    </source>
</evidence>
<dbReference type="AlphaFoldDB" id="A0A150GW72"/>
<evidence type="ECO:0008006" key="4">
    <source>
        <dbReference type="Google" id="ProtNLM"/>
    </source>
</evidence>
<proteinExistence type="predicted"/>
<feature type="chain" id="PRO_5007562331" description="Bifunctional inhibitor/plant lipid transfer protein/seed storage helical domain-containing protein" evidence="1">
    <location>
        <begin position="31"/>
        <end position="181"/>
    </location>
</feature>
<gene>
    <name evidence="2" type="ORF">GPECTOR_5g204</name>
</gene>
<reference evidence="3" key="1">
    <citation type="journal article" date="2016" name="Nat. Commun.">
        <title>The Gonium pectorale genome demonstrates co-option of cell cycle regulation during the evolution of multicellularity.</title>
        <authorList>
            <person name="Hanschen E.R."/>
            <person name="Marriage T.N."/>
            <person name="Ferris P.J."/>
            <person name="Hamaji T."/>
            <person name="Toyoda A."/>
            <person name="Fujiyama A."/>
            <person name="Neme R."/>
            <person name="Noguchi H."/>
            <person name="Minakuchi Y."/>
            <person name="Suzuki M."/>
            <person name="Kawai-Toyooka H."/>
            <person name="Smith D.R."/>
            <person name="Sparks H."/>
            <person name="Anderson J."/>
            <person name="Bakaric R."/>
            <person name="Luria V."/>
            <person name="Karger A."/>
            <person name="Kirschner M.W."/>
            <person name="Durand P.M."/>
            <person name="Michod R.E."/>
            <person name="Nozaki H."/>
            <person name="Olson B.J."/>
        </authorList>
    </citation>
    <scope>NUCLEOTIDE SEQUENCE [LARGE SCALE GENOMIC DNA]</scope>
    <source>
        <strain evidence="3">NIES-2863</strain>
    </source>
</reference>
<dbReference type="SUPFAM" id="SSF47699">
    <property type="entry name" value="Bifunctional inhibitor/lipid-transfer protein/seed storage 2S albumin"/>
    <property type="match status" value="1"/>
</dbReference>
<keyword evidence="3" id="KW-1185">Reference proteome</keyword>
<organism evidence="2 3">
    <name type="scientific">Gonium pectorale</name>
    <name type="common">Green alga</name>
    <dbReference type="NCBI Taxonomy" id="33097"/>
    <lineage>
        <taxon>Eukaryota</taxon>
        <taxon>Viridiplantae</taxon>
        <taxon>Chlorophyta</taxon>
        <taxon>core chlorophytes</taxon>
        <taxon>Chlorophyceae</taxon>
        <taxon>CS clade</taxon>
        <taxon>Chlamydomonadales</taxon>
        <taxon>Volvocaceae</taxon>
        <taxon>Gonium</taxon>
    </lineage>
</organism>
<evidence type="ECO:0000313" key="3">
    <source>
        <dbReference type="Proteomes" id="UP000075714"/>
    </source>
</evidence>
<dbReference type="Proteomes" id="UP000075714">
    <property type="component" value="Unassembled WGS sequence"/>
</dbReference>
<name>A0A150GW72_GONPE</name>
<protein>
    <recommendedName>
        <fullName evidence="4">Bifunctional inhibitor/plant lipid transfer protein/seed storage helical domain-containing protein</fullName>
    </recommendedName>
</protein>
<accession>A0A150GW72</accession>
<dbReference type="EMBL" id="LSYV01000006">
    <property type="protein sequence ID" value="KXZ54101.1"/>
    <property type="molecule type" value="Genomic_DNA"/>
</dbReference>
<dbReference type="OrthoDB" id="531681at2759"/>
<keyword evidence="1" id="KW-0732">Signal</keyword>